<dbReference type="InterPro" id="IPR030373">
    <property type="entry name" value="PABS_CS"/>
</dbReference>
<comment type="function">
    <text evidence="4">Catalyzes the irreversible transfer of a propylamine group from the amino donor S-adenosylmethioninamine (decarboxy-AdoMet) to putrescine (1,4-diaminobutane) to yield spermidine.</text>
</comment>
<protein>
    <recommendedName>
        <fullName evidence="4">Polyamine aminopropyltransferase</fullName>
    </recommendedName>
    <alternativeName>
        <fullName evidence="4">Putrescine aminopropyltransferase</fullName>
        <shortName evidence="4">PAPT</shortName>
    </alternativeName>
    <alternativeName>
        <fullName evidence="4">Spermidine synthase</fullName>
        <shortName evidence="4">SPDS</shortName>
        <shortName evidence="4">SPDSY</shortName>
        <ecNumber evidence="4">2.5.1.16</ecNumber>
    </alternativeName>
</protein>
<reference evidence="9" key="1">
    <citation type="submission" date="2020-08" db="EMBL/GenBank/DDBJ databases">
        <title>Genome public.</title>
        <authorList>
            <person name="Liu C."/>
            <person name="Sun Q."/>
        </authorList>
    </citation>
    <scope>NUCLEOTIDE SEQUENCE</scope>
    <source>
        <strain evidence="9">NSJ-12</strain>
    </source>
</reference>
<dbReference type="Proteomes" id="UP000655830">
    <property type="component" value="Unassembled WGS sequence"/>
</dbReference>
<dbReference type="Gene3D" id="3.40.50.150">
    <property type="entry name" value="Vaccinia Virus protein VP39"/>
    <property type="match status" value="1"/>
</dbReference>
<feature type="domain" description="PABS" evidence="8">
    <location>
        <begin position="3"/>
        <end position="240"/>
    </location>
</feature>
<evidence type="ECO:0000313" key="9">
    <source>
        <dbReference type="EMBL" id="MBC8578586.1"/>
    </source>
</evidence>
<dbReference type="InterPro" id="IPR029063">
    <property type="entry name" value="SAM-dependent_MTases_sf"/>
</dbReference>
<feature type="binding site" evidence="4">
    <location>
        <position position="32"/>
    </location>
    <ligand>
        <name>S-methyl-5'-thioadenosine</name>
        <dbReference type="ChEBI" id="CHEBI:17509"/>
    </ligand>
</feature>
<feature type="binding site" evidence="4">
    <location>
        <begin position="139"/>
        <end position="140"/>
    </location>
    <ligand>
        <name>S-methyl-5'-thioadenosine</name>
        <dbReference type="ChEBI" id="CHEBI:17509"/>
    </ligand>
</feature>
<feature type="binding site" evidence="4">
    <location>
        <position position="165"/>
    </location>
    <ligand>
        <name>S-methyl-5'-thioadenosine</name>
        <dbReference type="ChEBI" id="CHEBI:17509"/>
    </ligand>
</feature>
<gene>
    <name evidence="4 9" type="primary">speE</name>
    <name evidence="9" type="ORF">H8718_03460</name>
</gene>
<dbReference type="NCBIfam" id="TIGR00417">
    <property type="entry name" value="speE"/>
    <property type="match status" value="1"/>
</dbReference>
<dbReference type="Pfam" id="PF01564">
    <property type="entry name" value="Spermine_synth"/>
    <property type="match status" value="1"/>
</dbReference>
<evidence type="ECO:0000259" key="8">
    <source>
        <dbReference type="PROSITE" id="PS51006"/>
    </source>
</evidence>
<keyword evidence="10" id="KW-1185">Reference proteome</keyword>
<comment type="subunit">
    <text evidence="4">Homodimer or homotetramer.</text>
</comment>
<evidence type="ECO:0000256" key="5">
    <source>
        <dbReference type="PROSITE-ProRule" id="PRU00354"/>
    </source>
</evidence>
<keyword evidence="2 4" id="KW-0808">Transferase</keyword>
<dbReference type="CDD" id="cd02440">
    <property type="entry name" value="AdoMet_MTases"/>
    <property type="match status" value="1"/>
</dbReference>
<dbReference type="PROSITE" id="PS51006">
    <property type="entry name" value="PABS_2"/>
    <property type="match status" value="1"/>
</dbReference>
<feature type="binding site" evidence="4">
    <location>
        <position position="107"/>
    </location>
    <ligand>
        <name>S-methyl-5'-thioadenosine</name>
        <dbReference type="ChEBI" id="CHEBI:17509"/>
    </ligand>
</feature>
<keyword evidence="3 4" id="KW-0620">Polyamine biosynthesis</keyword>
<feature type="active site" description="Proton acceptor" evidence="4 5">
    <location>
        <position position="158"/>
    </location>
</feature>
<dbReference type="InterPro" id="IPR035246">
    <property type="entry name" value="Spermidine_synt_N"/>
</dbReference>
<comment type="caution">
    <text evidence="9">The sequence shown here is derived from an EMBL/GenBank/DDBJ whole genome shotgun (WGS) entry which is preliminary data.</text>
</comment>
<evidence type="ECO:0000256" key="4">
    <source>
        <dbReference type="HAMAP-Rule" id="MF_00198"/>
    </source>
</evidence>
<dbReference type="PANTHER" id="PTHR11558">
    <property type="entry name" value="SPERMIDINE/SPERMINE SYNTHASE"/>
    <property type="match status" value="1"/>
</dbReference>
<dbReference type="SUPFAM" id="SSF53335">
    <property type="entry name" value="S-adenosyl-L-methionine-dependent methyltransferases"/>
    <property type="match status" value="1"/>
</dbReference>
<dbReference type="GO" id="GO:0008295">
    <property type="term" value="P:spermidine biosynthetic process"/>
    <property type="evidence" value="ECO:0007669"/>
    <property type="project" value="UniProtKB-UniRule"/>
</dbReference>
<feature type="binding site" evidence="4">
    <location>
        <position position="63"/>
    </location>
    <ligand>
        <name>spermidine</name>
        <dbReference type="ChEBI" id="CHEBI:57834"/>
    </ligand>
</feature>
<dbReference type="GO" id="GO:0005829">
    <property type="term" value="C:cytosol"/>
    <property type="evidence" value="ECO:0007669"/>
    <property type="project" value="TreeGrafter"/>
</dbReference>
<evidence type="ECO:0000256" key="2">
    <source>
        <dbReference type="ARBA" id="ARBA00022679"/>
    </source>
</evidence>
<sequence>MIDLWYTENHQEDTKFSIKVKSHLHSEKSAFQQIDFFESDTFGKFFTLDGLMMVTEKDEFIYHDMITHVPMAVNPEIKKVLIIGGGDGGTAREILRYKSIEKVDMVEIDERVVRLCQKYIPQTACKLDADPRLCLHFEDGLKFVQDAKDASYDLILVDSTDPIGPGEGLFTYDFYNNCKRVLSEVGILINQHESPYYDSYAHEMKRAHSKIKDTFPIAQVYQFHMPTYPSGHWLFGFASKKFHPLEDLKADAWNAFGLHTRYYNTDLHKGAFMLPTYVKESLENA</sequence>
<accession>A0A926IDH9</accession>
<feature type="binding site" evidence="4">
    <location>
        <begin position="158"/>
        <end position="161"/>
    </location>
    <ligand>
        <name>spermidine</name>
        <dbReference type="ChEBI" id="CHEBI:57834"/>
    </ligand>
</feature>
<dbReference type="AlphaFoldDB" id="A0A926IDH9"/>
<evidence type="ECO:0000256" key="3">
    <source>
        <dbReference type="ARBA" id="ARBA00023115"/>
    </source>
</evidence>
<dbReference type="GO" id="GO:0004766">
    <property type="term" value="F:spermidine synthase activity"/>
    <property type="evidence" value="ECO:0007669"/>
    <property type="project" value="UniProtKB-UniRule"/>
</dbReference>
<dbReference type="EMBL" id="JACRSY010000004">
    <property type="protein sequence ID" value="MBC8578586.1"/>
    <property type="molecule type" value="Genomic_DNA"/>
</dbReference>
<evidence type="ECO:0000256" key="7">
    <source>
        <dbReference type="RuleBase" id="RU003837"/>
    </source>
</evidence>
<dbReference type="InterPro" id="IPR030374">
    <property type="entry name" value="PABS"/>
</dbReference>
<comment type="catalytic activity">
    <reaction evidence="4 7">
        <text>S-adenosyl 3-(methylsulfanyl)propylamine + putrescine = S-methyl-5'-thioadenosine + spermidine + H(+)</text>
        <dbReference type="Rhea" id="RHEA:12721"/>
        <dbReference type="ChEBI" id="CHEBI:15378"/>
        <dbReference type="ChEBI" id="CHEBI:17509"/>
        <dbReference type="ChEBI" id="CHEBI:57443"/>
        <dbReference type="ChEBI" id="CHEBI:57834"/>
        <dbReference type="ChEBI" id="CHEBI:326268"/>
        <dbReference type="EC" id="2.5.1.16"/>
    </reaction>
</comment>
<evidence type="ECO:0000256" key="1">
    <source>
        <dbReference type="ARBA" id="ARBA00007867"/>
    </source>
</evidence>
<dbReference type="PANTHER" id="PTHR11558:SF11">
    <property type="entry name" value="SPERMIDINE SYNTHASE"/>
    <property type="match status" value="1"/>
</dbReference>
<dbReference type="EC" id="2.5.1.16" evidence="4"/>
<evidence type="ECO:0000313" key="10">
    <source>
        <dbReference type="Proteomes" id="UP000655830"/>
    </source>
</evidence>
<comment type="similarity">
    <text evidence="1 4 6">Belongs to the spermidine/spermine synthase family.</text>
</comment>
<dbReference type="HAMAP" id="MF_00198">
    <property type="entry name" value="Spermidine_synth"/>
    <property type="match status" value="1"/>
</dbReference>
<dbReference type="Gene3D" id="2.30.140.10">
    <property type="entry name" value="Spermidine synthase, tetramerisation domain"/>
    <property type="match status" value="1"/>
</dbReference>
<keyword evidence="4 7" id="KW-0745">Spermidine biosynthesis</keyword>
<dbReference type="InterPro" id="IPR001045">
    <property type="entry name" value="Spermi_synthase"/>
</dbReference>
<dbReference type="PROSITE" id="PS01330">
    <property type="entry name" value="PABS_1"/>
    <property type="match status" value="1"/>
</dbReference>
<dbReference type="InterPro" id="IPR037163">
    <property type="entry name" value="Spermidine_synt_N_sf"/>
</dbReference>
<feature type="binding site" evidence="4">
    <location>
        <position position="87"/>
    </location>
    <ligand>
        <name>spermidine</name>
        <dbReference type="ChEBI" id="CHEBI:57834"/>
    </ligand>
</feature>
<organism evidence="9 10">
    <name type="scientific">Zhenhengia yiwuensis</name>
    <dbReference type="NCBI Taxonomy" id="2763666"/>
    <lineage>
        <taxon>Bacteria</taxon>
        <taxon>Bacillati</taxon>
        <taxon>Bacillota</taxon>
        <taxon>Clostridia</taxon>
        <taxon>Lachnospirales</taxon>
        <taxon>Lachnospiraceae</taxon>
        <taxon>Zhenhengia</taxon>
    </lineage>
</organism>
<proteinExistence type="inferred from homology"/>
<name>A0A926IDH9_9FIRM</name>
<comment type="pathway">
    <text evidence="4">Amine and polyamine biosynthesis; spermidine biosynthesis; spermidine from putrescine: step 1/1.</text>
</comment>
<dbReference type="NCBIfam" id="NF002010">
    <property type="entry name" value="PRK00811.1"/>
    <property type="match status" value="1"/>
</dbReference>
<evidence type="ECO:0000256" key="6">
    <source>
        <dbReference type="RuleBase" id="RU003836"/>
    </source>
</evidence>
<dbReference type="Pfam" id="PF17284">
    <property type="entry name" value="Spermine_synt_N"/>
    <property type="match status" value="1"/>
</dbReference>